<accession>A0A9Q1MVS0</accession>
<dbReference type="PANTHER" id="PTHR10799">
    <property type="entry name" value="SNF2/RAD54 HELICASE FAMILY"/>
    <property type="match status" value="1"/>
</dbReference>
<feature type="region of interest" description="Disordered" evidence="2">
    <location>
        <begin position="1"/>
        <end position="24"/>
    </location>
</feature>
<evidence type="ECO:0000256" key="2">
    <source>
        <dbReference type="SAM" id="MobiDB-lite"/>
    </source>
</evidence>
<gene>
    <name evidence="5" type="ORF">K7X08_019721</name>
</gene>
<evidence type="ECO:0000313" key="6">
    <source>
        <dbReference type="Proteomes" id="UP001152561"/>
    </source>
</evidence>
<feature type="domain" description="Helicase ATP-binding" evidence="3">
    <location>
        <begin position="200"/>
        <end position="368"/>
    </location>
</feature>
<protein>
    <recommendedName>
        <fullName evidence="7">ATP-dependent DNA helicase DDM1</fullName>
    </recommendedName>
</protein>
<dbReference type="InterPro" id="IPR014001">
    <property type="entry name" value="Helicase_ATP-bd"/>
</dbReference>
<dbReference type="Gene3D" id="3.40.50.300">
    <property type="entry name" value="P-loop containing nucleotide triphosphate hydrolases"/>
    <property type="match status" value="1"/>
</dbReference>
<dbReference type="PROSITE" id="PS51192">
    <property type="entry name" value="HELICASE_ATP_BIND_1"/>
    <property type="match status" value="1"/>
</dbReference>
<dbReference type="SMART" id="SM00487">
    <property type="entry name" value="DEXDc"/>
    <property type="match status" value="1"/>
</dbReference>
<keyword evidence="1" id="KW-0378">Hydrolase</keyword>
<keyword evidence="6" id="KW-1185">Reference proteome</keyword>
<evidence type="ECO:0008006" key="7">
    <source>
        <dbReference type="Google" id="ProtNLM"/>
    </source>
</evidence>
<dbReference type="InterPro" id="IPR049730">
    <property type="entry name" value="SNF2/RAD54-like_C"/>
</dbReference>
<dbReference type="AlphaFoldDB" id="A0A9Q1MVS0"/>
<reference evidence="6" key="1">
    <citation type="journal article" date="2023" name="Proc. Natl. Acad. Sci. U.S.A.">
        <title>Genomic and structural basis for evolution of tropane alkaloid biosynthesis.</title>
        <authorList>
            <person name="Wanga Y.-J."/>
            <person name="Taina T."/>
            <person name="Yua J.-Y."/>
            <person name="Lia J."/>
            <person name="Xua B."/>
            <person name="Chenc J."/>
            <person name="D'Auriad J.C."/>
            <person name="Huanga J.-P."/>
            <person name="Huanga S.-X."/>
        </authorList>
    </citation>
    <scope>NUCLEOTIDE SEQUENCE [LARGE SCALE GENOMIC DNA]</scope>
    <source>
        <strain evidence="6">cv. KIB-2019</strain>
    </source>
</reference>
<evidence type="ECO:0000256" key="1">
    <source>
        <dbReference type="ARBA" id="ARBA00022801"/>
    </source>
</evidence>
<dbReference type="PROSITE" id="PS51194">
    <property type="entry name" value="HELICASE_CTER"/>
    <property type="match status" value="1"/>
</dbReference>
<feature type="domain" description="Helicase C-terminal" evidence="4">
    <location>
        <begin position="515"/>
        <end position="677"/>
    </location>
</feature>
<dbReference type="CDD" id="cd18793">
    <property type="entry name" value="SF2_C_SNF"/>
    <property type="match status" value="1"/>
</dbReference>
<dbReference type="GO" id="GO:0005524">
    <property type="term" value="F:ATP binding"/>
    <property type="evidence" value="ECO:0007669"/>
    <property type="project" value="InterPro"/>
</dbReference>
<dbReference type="InterPro" id="IPR000330">
    <property type="entry name" value="SNF2_N"/>
</dbReference>
<proteinExistence type="predicted"/>
<dbReference type="Pfam" id="PF00271">
    <property type="entry name" value="Helicase_C"/>
    <property type="match status" value="1"/>
</dbReference>
<dbReference type="SMART" id="SM00490">
    <property type="entry name" value="HELICc"/>
    <property type="match status" value="1"/>
</dbReference>
<feature type="region of interest" description="Disordered" evidence="2">
    <location>
        <begin position="115"/>
        <end position="139"/>
    </location>
</feature>
<dbReference type="InterPro" id="IPR001650">
    <property type="entry name" value="Helicase_C-like"/>
</dbReference>
<dbReference type="OrthoDB" id="5857104at2759"/>
<dbReference type="SUPFAM" id="SSF52540">
    <property type="entry name" value="P-loop containing nucleoside triphosphate hydrolases"/>
    <property type="match status" value="2"/>
</dbReference>
<dbReference type="InterPro" id="IPR038718">
    <property type="entry name" value="SNF2-like_sf"/>
</dbReference>
<evidence type="ECO:0000259" key="4">
    <source>
        <dbReference type="PROSITE" id="PS51194"/>
    </source>
</evidence>
<dbReference type="Proteomes" id="UP001152561">
    <property type="component" value="Unassembled WGS sequence"/>
</dbReference>
<name>A0A9Q1MVS0_9SOLA</name>
<dbReference type="GO" id="GO:0016787">
    <property type="term" value="F:hydrolase activity"/>
    <property type="evidence" value="ECO:0007669"/>
    <property type="project" value="UniProtKB-KW"/>
</dbReference>
<comment type="caution">
    <text evidence="5">The sequence shown here is derived from an EMBL/GenBank/DDBJ whole genome shotgun (WGS) entry which is preliminary data.</text>
</comment>
<organism evidence="5 6">
    <name type="scientific">Anisodus acutangulus</name>
    <dbReference type="NCBI Taxonomy" id="402998"/>
    <lineage>
        <taxon>Eukaryota</taxon>
        <taxon>Viridiplantae</taxon>
        <taxon>Streptophyta</taxon>
        <taxon>Embryophyta</taxon>
        <taxon>Tracheophyta</taxon>
        <taxon>Spermatophyta</taxon>
        <taxon>Magnoliopsida</taxon>
        <taxon>eudicotyledons</taxon>
        <taxon>Gunneridae</taxon>
        <taxon>Pentapetalae</taxon>
        <taxon>asterids</taxon>
        <taxon>lamiids</taxon>
        <taxon>Solanales</taxon>
        <taxon>Solanaceae</taxon>
        <taxon>Solanoideae</taxon>
        <taxon>Hyoscyameae</taxon>
        <taxon>Anisodus</taxon>
    </lineage>
</organism>
<dbReference type="FunFam" id="3.40.50.10810:FF:000030">
    <property type="entry name" value="ATP-dependent DNA helicase DDM1"/>
    <property type="match status" value="1"/>
</dbReference>
<dbReference type="Gene3D" id="3.40.50.10810">
    <property type="entry name" value="Tandem AAA-ATPase domain"/>
    <property type="match status" value="1"/>
</dbReference>
<dbReference type="InterPro" id="IPR027417">
    <property type="entry name" value="P-loop_NTPase"/>
</dbReference>
<evidence type="ECO:0000313" key="5">
    <source>
        <dbReference type="EMBL" id="KAJ8567513.1"/>
    </source>
</evidence>
<dbReference type="EMBL" id="JAJAGQ010000003">
    <property type="protein sequence ID" value="KAJ8567513.1"/>
    <property type="molecule type" value="Genomic_DNA"/>
</dbReference>
<sequence>MVADDGVMDKTVADSPVSVLEDEDTCKEELSVKLEEEVISDAENAEATHIPEYMAKEEEILLRARAKEEEQLNKLKEAPILNDTQFTKLDELLTQTQLYSEFLLEKMDNITTNVAEDEEKSGKETKKGRGSKRKATTSYNDKKAKRAVAAMLTRSKEDVPIEDATLMEEERFEKEQAELVPLLTGGKLKSYQLKGVKWLISLWQNGLNGILADQMGLGKTIQTIAFLAHLKGNGLDGPYLIIAPLSTLSNWLNEMERFVPSINAIIYHGDKKQRDEIRMKHMPKTIGPKFPIVITSYEVAMIDARKFLRHYNWKYLVVDEGHRLKNSKCKLFKELKLLPIENKLLLTGTPLQNNLAELWSLLNFILPDIFSSHDEFESWFDLSGKCNNEAEKEEMEEKRRAQVVAKLHAILRPFLLRRMKVDVEQMLPRKKEIILYATMTEYQKKFQEHLINRTLEGYLLENVSTGNGFKGKLNNLMIQLRKNCNHPDLLESLYNGSNFYPPVEQIVEQCGKFRLLDRLLSKLFTRKHKVLIFSQWTRVLDIMDYYFSERGFDVCRIDGSVKLDERRRQIKEFNDVSSKFRIFLLSTRAGGLGINLTAADTCILYDSDWNPQMDLQAMDRCHRIGQTKPVHVYRLSTALSVEGRILKRAFSKLKLEHVVIGKGQFKQERSKPSMDVKDEEDLLTLLKDEDSEEDKLVQTDVSDENLERILDRSDLVVGSSAEAVKTESFVNVLPLRGPGWEVVVPTATGGMLSTLNS</sequence>
<evidence type="ECO:0000259" key="3">
    <source>
        <dbReference type="PROSITE" id="PS51192"/>
    </source>
</evidence>
<dbReference type="FunFam" id="3.40.50.300:FF:001184">
    <property type="entry name" value="Chromatin complex subunit A 106"/>
    <property type="match status" value="1"/>
</dbReference>
<dbReference type="Pfam" id="PF00176">
    <property type="entry name" value="SNF2-rel_dom"/>
    <property type="match status" value="1"/>
</dbReference>